<dbReference type="RefSeq" id="WP_135152663.1">
    <property type="nucleotide sequence ID" value="NZ_SOMN01000018.1"/>
</dbReference>
<keyword evidence="3" id="KW-1185">Reference proteome</keyword>
<feature type="transmembrane region" description="Helical" evidence="1">
    <location>
        <begin position="47"/>
        <end position="66"/>
    </location>
</feature>
<sequence>MRRSWLNEKVDHWVGFLAGDRGGICLEAGAVGMVVGFMLIITHAYQALPFLGMIILGSLFLGYVRLQELMFRKSK</sequence>
<organism evidence="2 3">
    <name type="scientific">Cohnella luojiensis</name>
    <dbReference type="NCBI Taxonomy" id="652876"/>
    <lineage>
        <taxon>Bacteria</taxon>
        <taxon>Bacillati</taxon>
        <taxon>Bacillota</taxon>
        <taxon>Bacilli</taxon>
        <taxon>Bacillales</taxon>
        <taxon>Paenibacillaceae</taxon>
        <taxon>Cohnella</taxon>
    </lineage>
</organism>
<evidence type="ECO:0000313" key="3">
    <source>
        <dbReference type="Proteomes" id="UP000297900"/>
    </source>
</evidence>
<gene>
    <name evidence="2" type="ORF">E2980_13190</name>
</gene>
<keyword evidence="1" id="KW-0812">Transmembrane</keyword>
<evidence type="ECO:0000256" key="1">
    <source>
        <dbReference type="SAM" id="Phobius"/>
    </source>
</evidence>
<name>A0A4Y8LVH2_9BACL</name>
<dbReference type="AlphaFoldDB" id="A0A4Y8LVH2"/>
<keyword evidence="1" id="KW-0472">Membrane</keyword>
<keyword evidence="1" id="KW-1133">Transmembrane helix</keyword>
<proteinExistence type="predicted"/>
<dbReference type="EMBL" id="SOMN01000018">
    <property type="protein sequence ID" value="TFE25544.1"/>
    <property type="molecule type" value="Genomic_DNA"/>
</dbReference>
<dbReference type="Proteomes" id="UP000297900">
    <property type="component" value="Unassembled WGS sequence"/>
</dbReference>
<evidence type="ECO:0000313" key="2">
    <source>
        <dbReference type="EMBL" id="TFE25544.1"/>
    </source>
</evidence>
<comment type="caution">
    <text evidence="2">The sequence shown here is derived from an EMBL/GenBank/DDBJ whole genome shotgun (WGS) entry which is preliminary data.</text>
</comment>
<accession>A0A4Y8LVH2</accession>
<reference evidence="2 3" key="1">
    <citation type="submission" date="2019-03" db="EMBL/GenBank/DDBJ databases">
        <title>Cohnella endophytica sp. nov., a novel endophytic bacterium isolated from bark of Sonneratia apetala.</title>
        <authorList>
            <person name="Tuo L."/>
        </authorList>
    </citation>
    <scope>NUCLEOTIDE SEQUENCE [LARGE SCALE GENOMIC DNA]</scope>
    <source>
        <strain evidence="2 3">CCTCC AB 208254</strain>
    </source>
</reference>
<protein>
    <submittedName>
        <fullName evidence="2">Uncharacterized protein</fullName>
    </submittedName>
</protein>
<feature type="transmembrane region" description="Helical" evidence="1">
    <location>
        <begin position="21"/>
        <end position="41"/>
    </location>
</feature>